<dbReference type="Pfam" id="PF00106">
    <property type="entry name" value="adh_short"/>
    <property type="match status" value="1"/>
</dbReference>
<protein>
    <recommendedName>
        <fullName evidence="4">NAD(P)-binding protein</fullName>
    </recommendedName>
</protein>
<dbReference type="PANTHER" id="PTHR43157:SF31">
    <property type="entry name" value="PHOSPHATIDYLINOSITOL-GLYCAN BIOSYNTHESIS CLASS F PROTEIN"/>
    <property type="match status" value="1"/>
</dbReference>
<dbReference type="SUPFAM" id="SSF51735">
    <property type="entry name" value="NAD(P)-binding Rossmann-fold domains"/>
    <property type="match status" value="1"/>
</dbReference>
<evidence type="ECO:0008006" key="4">
    <source>
        <dbReference type="Google" id="ProtNLM"/>
    </source>
</evidence>
<organism evidence="2 3">
    <name type="scientific">Leucosporidium creatinivorum</name>
    <dbReference type="NCBI Taxonomy" id="106004"/>
    <lineage>
        <taxon>Eukaryota</taxon>
        <taxon>Fungi</taxon>
        <taxon>Dikarya</taxon>
        <taxon>Basidiomycota</taxon>
        <taxon>Pucciniomycotina</taxon>
        <taxon>Microbotryomycetes</taxon>
        <taxon>Leucosporidiales</taxon>
        <taxon>Leucosporidium</taxon>
    </lineage>
</organism>
<name>A0A1Y2ET56_9BASI</name>
<dbReference type="AlphaFoldDB" id="A0A1Y2ET56"/>
<dbReference type="PANTHER" id="PTHR43157">
    <property type="entry name" value="PHOSPHATIDYLINOSITOL-GLYCAN BIOSYNTHESIS CLASS F PROTEIN-RELATED"/>
    <property type="match status" value="1"/>
</dbReference>
<keyword evidence="1" id="KW-0560">Oxidoreductase</keyword>
<dbReference type="InterPro" id="IPR002347">
    <property type="entry name" value="SDR_fam"/>
</dbReference>
<proteinExistence type="predicted"/>
<dbReference type="InParanoid" id="A0A1Y2ET56"/>
<comment type="caution">
    <text evidence="2">The sequence shown here is derived from an EMBL/GenBank/DDBJ whole genome shotgun (WGS) entry which is preliminary data.</text>
</comment>
<feature type="non-terminal residue" evidence="2">
    <location>
        <position position="1"/>
    </location>
</feature>
<dbReference type="GO" id="GO:0016491">
    <property type="term" value="F:oxidoreductase activity"/>
    <property type="evidence" value="ECO:0007669"/>
    <property type="project" value="UniProtKB-KW"/>
</dbReference>
<feature type="non-terminal residue" evidence="2">
    <location>
        <position position="325"/>
    </location>
</feature>
<evidence type="ECO:0000313" key="2">
    <source>
        <dbReference type="EMBL" id="ORY74751.1"/>
    </source>
</evidence>
<evidence type="ECO:0000256" key="1">
    <source>
        <dbReference type="ARBA" id="ARBA00023002"/>
    </source>
</evidence>
<dbReference type="PRINTS" id="PR00081">
    <property type="entry name" value="GDHRDH"/>
</dbReference>
<keyword evidence="3" id="KW-1185">Reference proteome</keyword>
<dbReference type="InterPro" id="IPR036291">
    <property type="entry name" value="NAD(P)-bd_dom_sf"/>
</dbReference>
<dbReference type="OrthoDB" id="542013at2759"/>
<reference evidence="2 3" key="1">
    <citation type="submission" date="2016-07" db="EMBL/GenBank/DDBJ databases">
        <title>Pervasive Adenine N6-methylation of Active Genes in Fungi.</title>
        <authorList>
            <consortium name="DOE Joint Genome Institute"/>
            <person name="Mondo S.J."/>
            <person name="Dannebaum R.O."/>
            <person name="Kuo R.C."/>
            <person name="Labutti K."/>
            <person name="Haridas S."/>
            <person name="Kuo A."/>
            <person name="Salamov A."/>
            <person name="Ahrendt S.R."/>
            <person name="Lipzen A."/>
            <person name="Sullivan W."/>
            <person name="Andreopoulos W.B."/>
            <person name="Clum A."/>
            <person name="Lindquist E."/>
            <person name="Daum C."/>
            <person name="Ramamoorthy G.K."/>
            <person name="Gryganskyi A."/>
            <person name="Culley D."/>
            <person name="Magnuson J.K."/>
            <person name="James T.Y."/>
            <person name="O'Malley M.A."/>
            <person name="Stajich J.E."/>
            <person name="Spatafora J.W."/>
            <person name="Visel A."/>
            <person name="Grigoriev I.V."/>
        </authorList>
    </citation>
    <scope>NUCLEOTIDE SEQUENCE [LARGE SCALE GENOMIC DNA]</scope>
    <source>
        <strain evidence="2 3">62-1032</strain>
    </source>
</reference>
<dbReference type="STRING" id="106004.A0A1Y2ET56"/>
<dbReference type="Proteomes" id="UP000193467">
    <property type="component" value="Unassembled WGS sequence"/>
</dbReference>
<sequence length="325" mass="34879">GRMKPVTTPLNGRTVVVTGANTGLGLQTAIHLARLSPAKLILAVRSTDKGDKAREAILEAAKVGVDAGMVVEVWHLDLTSFSSVKAFAARAEEELHRLDILVENAGVIESEWTTTSGGWETTLQVNVLSTGLLGLLLLPLLRRTATLGSPVAEPLAADSKALPFKPHLTIVGSEVHHFATFHEATLPGPILLNLNNEETFKKTKADRYNVSKLLDVYVSLGLAALAGDEVIVNVVNPGLCVSEFRRNFKGILPYLLDAASRTAEQGALNIAWAATEDTSAVKGAYVSVQSIKETSAYTHTEAGQEVEKRVWDELIAVWGEVATEQ</sequence>
<gene>
    <name evidence="2" type="ORF">BCR35DRAFT_257421</name>
</gene>
<evidence type="ECO:0000313" key="3">
    <source>
        <dbReference type="Proteomes" id="UP000193467"/>
    </source>
</evidence>
<dbReference type="Gene3D" id="3.40.50.720">
    <property type="entry name" value="NAD(P)-binding Rossmann-like Domain"/>
    <property type="match status" value="1"/>
</dbReference>
<accession>A0A1Y2ET56</accession>
<dbReference type="EMBL" id="MCGR01000040">
    <property type="protein sequence ID" value="ORY74751.1"/>
    <property type="molecule type" value="Genomic_DNA"/>
</dbReference>